<dbReference type="Gene3D" id="3.40.605.10">
    <property type="entry name" value="Aldehyde Dehydrogenase, Chain A, domain 1"/>
    <property type="match status" value="1"/>
</dbReference>
<feature type="domain" description="Aldehyde dehydrogenase" evidence="4">
    <location>
        <begin position="11"/>
        <end position="198"/>
    </location>
</feature>
<dbReference type="Proteomes" id="UP000247823">
    <property type="component" value="Unassembled WGS sequence"/>
</dbReference>
<proteinExistence type="inferred from homology"/>
<evidence type="ECO:0000259" key="4">
    <source>
        <dbReference type="Pfam" id="PF00171"/>
    </source>
</evidence>
<dbReference type="InterPro" id="IPR016161">
    <property type="entry name" value="Ald_DH/histidinol_DH"/>
</dbReference>
<dbReference type="PANTHER" id="PTHR43570:SF20">
    <property type="entry name" value="ALDEHYDE DEHYDROGENASE ALDX-RELATED"/>
    <property type="match status" value="1"/>
</dbReference>
<dbReference type="PANTHER" id="PTHR43570">
    <property type="entry name" value="ALDEHYDE DEHYDROGENASE"/>
    <property type="match status" value="1"/>
</dbReference>
<accession>A0ABX5N8H6</accession>
<evidence type="ECO:0000313" key="5">
    <source>
        <dbReference type="EMBL" id="PYA55423.1"/>
    </source>
</evidence>
<comment type="caution">
    <text evidence="5">The sequence shown here is derived from an EMBL/GenBank/DDBJ whole genome shotgun (WGS) entry which is preliminary data.</text>
</comment>
<evidence type="ECO:0000256" key="1">
    <source>
        <dbReference type="ARBA" id="ARBA00009986"/>
    </source>
</evidence>
<feature type="non-terminal residue" evidence="5">
    <location>
        <position position="199"/>
    </location>
</feature>
<evidence type="ECO:0000313" key="6">
    <source>
        <dbReference type="Proteomes" id="UP000247823"/>
    </source>
</evidence>
<protein>
    <submittedName>
        <fullName evidence="5">Coniferyl aldehyde dehydrogenase</fullName>
    </submittedName>
</protein>
<organism evidence="5 6">
    <name type="scientific">Serratia marcescens</name>
    <dbReference type="NCBI Taxonomy" id="615"/>
    <lineage>
        <taxon>Bacteria</taxon>
        <taxon>Pseudomonadati</taxon>
        <taxon>Pseudomonadota</taxon>
        <taxon>Gammaproteobacteria</taxon>
        <taxon>Enterobacterales</taxon>
        <taxon>Yersiniaceae</taxon>
        <taxon>Serratia</taxon>
    </lineage>
</organism>
<keyword evidence="6" id="KW-1185">Reference proteome</keyword>
<gene>
    <name evidence="5" type="ORF">DMW51_25895</name>
</gene>
<keyword evidence="3" id="KW-0520">NAD</keyword>
<dbReference type="EMBL" id="QJQB01000575">
    <property type="protein sequence ID" value="PYA55423.1"/>
    <property type="molecule type" value="Genomic_DNA"/>
</dbReference>
<evidence type="ECO:0000256" key="3">
    <source>
        <dbReference type="ARBA" id="ARBA00023027"/>
    </source>
</evidence>
<name>A0ABX5N8H6_SERMA</name>
<dbReference type="InterPro" id="IPR015590">
    <property type="entry name" value="Aldehyde_DH_dom"/>
</dbReference>
<keyword evidence="2" id="KW-0560">Oxidoreductase</keyword>
<reference evidence="5" key="2">
    <citation type="submission" date="2018-06" db="EMBL/GenBank/DDBJ databases">
        <authorList>
            <person name="Martins R.C."/>
            <person name="Perdigao-Neto L.V."/>
            <person name="Costa S.F."/>
            <person name="Levin A.S.S."/>
        </authorList>
    </citation>
    <scope>NUCLEOTIDE SEQUENCE</scope>
    <source>
        <strain evidence="5">1283</strain>
    </source>
</reference>
<dbReference type="InterPro" id="IPR012394">
    <property type="entry name" value="Aldehyde_DH_NAD(P)"/>
</dbReference>
<dbReference type="InterPro" id="IPR016162">
    <property type="entry name" value="Ald_DH_N"/>
</dbReference>
<dbReference type="SUPFAM" id="SSF53720">
    <property type="entry name" value="ALDH-like"/>
    <property type="match status" value="1"/>
</dbReference>
<evidence type="ECO:0000256" key="2">
    <source>
        <dbReference type="ARBA" id="ARBA00023002"/>
    </source>
</evidence>
<comment type="similarity">
    <text evidence="1">Belongs to the aldehyde dehydrogenase family.</text>
</comment>
<sequence length="199" mass="21816">MTMEQRLAAQRHAFLRDGAPTIAQRKAALRRLRSAILAQRGALTAAVSADFGHRSPYETDILELLVTVQAIDYLLRHLKRFMQPERRHVALPYQAGRAYVQYQPKGVIGVMAPWNYPFSLTFIPLATALAAGNRVMLKPSELTPRTSQLIETMLAALFPADEVAVVTGGPDVGAGFSTLAFDHLVFTGSTAIGRQIMQA</sequence>
<reference evidence="5" key="1">
    <citation type="submission" date="2018-06" db="EMBL/GenBank/DDBJ databases">
        <title>Serratia marcescens genome sequencing and assembly.</title>
        <authorList>
            <person name="Martins R.C.R."/>
            <person name="Perdigao-Neto L.V."/>
            <person name="Costa S.F."/>
            <person name="Levin A.S.S."/>
        </authorList>
    </citation>
    <scope>NUCLEOTIDE SEQUENCE</scope>
    <source>
        <strain evidence="5">1283</strain>
    </source>
</reference>
<dbReference type="Pfam" id="PF00171">
    <property type="entry name" value="Aldedh"/>
    <property type="match status" value="1"/>
</dbReference>